<evidence type="ECO:0000256" key="2">
    <source>
        <dbReference type="ARBA" id="ARBA00004870"/>
    </source>
</evidence>
<evidence type="ECO:0000256" key="13">
    <source>
        <dbReference type="HAMAP-Rule" id="MF_00409"/>
    </source>
</evidence>
<keyword evidence="15" id="KW-1185">Reference proteome</keyword>
<feature type="binding site" evidence="13">
    <location>
        <begin position="51"/>
        <end position="58"/>
    </location>
    <ligand>
        <name>ATP</name>
        <dbReference type="ChEBI" id="CHEBI:30616"/>
    </ligand>
</feature>
<accession>A0A934V0T5</accession>
<dbReference type="AlphaFoldDB" id="A0A934V0T5"/>
<dbReference type="GO" id="GO:0005524">
    <property type="term" value="F:ATP binding"/>
    <property type="evidence" value="ECO:0007669"/>
    <property type="project" value="UniProtKB-UniRule"/>
</dbReference>
<dbReference type="GO" id="GO:0009029">
    <property type="term" value="F:lipid-A 4'-kinase activity"/>
    <property type="evidence" value="ECO:0007669"/>
    <property type="project" value="UniProtKB-UniRule"/>
</dbReference>
<comment type="similarity">
    <text evidence="13">Belongs to the LpxK family.</text>
</comment>
<evidence type="ECO:0000256" key="7">
    <source>
        <dbReference type="ARBA" id="ARBA00022679"/>
    </source>
</evidence>
<evidence type="ECO:0000256" key="1">
    <source>
        <dbReference type="ARBA" id="ARBA00002274"/>
    </source>
</evidence>
<comment type="pathway">
    <text evidence="2 13">Glycolipid biosynthesis; lipid IV(A) biosynthesis; lipid IV(A) from (3R)-3-hydroxytetradecanoyl-[acyl-carrier-protein] and UDP-N-acetyl-alpha-D-glucosamine: step 6/6.</text>
</comment>
<gene>
    <name evidence="13" type="primary">lpxK</name>
    <name evidence="14" type="ORF">CKO21_15500</name>
</gene>
<dbReference type="GO" id="GO:0009244">
    <property type="term" value="P:lipopolysaccharide core region biosynthetic process"/>
    <property type="evidence" value="ECO:0007669"/>
    <property type="project" value="TreeGrafter"/>
</dbReference>
<evidence type="ECO:0000256" key="6">
    <source>
        <dbReference type="ARBA" id="ARBA00022556"/>
    </source>
</evidence>
<dbReference type="NCBIfam" id="TIGR00682">
    <property type="entry name" value="lpxK"/>
    <property type="match status" value="1"/>
</dbReference>
<comment type="catalytic activity">
    <reaction evidence="13">
        <text>a lipid A disaccharide + ATP = a lipid IVA + ADP + H(+)</text>
        <dbReference type="Rhea" id="RHEA:67840"/>
        <dbReference type="ChEBI" id="CHEBI:15378"/>
        <dbReference type="ChEBI" id="CHEBI:30616"/>
        <dbReference type="ChEBI" id="CHEBI:176343"/>
        <dbReference type="ChEBI" id="CHEBI:176425"/>
        <dbReference type="ChEBI" id="CHEBI:456216"/>
        <dbReference type="EC" id="2.7.1.130"/>
    </reaction>
</comment>
<dbReference type="GO" id="GO:0009245">
    <property type="term" value="P:lipid A biosynthetic process"/>
    <property type="evidence" value="ECO:0007669"/>
    <property type="project" value="UniProtKB-UniRule"/>
</dbReference>
<evidence type="ECO:0000256" key="8">
    <source>
        <dbReference type="ARBA" id="ARBA00022741"/>
    </source>
</evidence>
<dbReference type="EC" id="2.7.1.130" evidence="3 13"/>
<evidence type="ECO:0000256" key="4">
    <source>
        <dbReference type="ARBA" id="ARBA00016436"/>
    </source>
</evidence>
<dbReference type="InterPro" id="IPR027417">
    <property type="entry name" value="P-loop_NTPase"/>
</dbReference>
<keyword evidence="9 13" id="KW-0418">Kinase</keyword>
<organism evidence="14 15">
    <name type="scientific">Rhodovibrio salinarum</name>
    <dbReference type="NCBI Taxonomy" id="1087"/>
    <lineage>
        <taxon>Bacteria</taxon>
        <taxon>Pseudomonadati</taxon>
        <taxon>Pseudomonadota</taxon>
        <taxon>Alphaproteobacteria</taxon>
        <taxon>Rhodospirillales</taxon>
        <taxon>Rhodovibrionaceae</taxon>
        <taxon>Rhodovibrio</taxon>
    </lineage>
</organism>
<evidence type="ECO:0000256" key="12">
    <source>
        <dbReference type="ARBA" id="ARBA00029757"/>
    </source>
</evidence>
<keyword evidence="6 13" id="KW-0441">Lipid A biosynthesis</keyword>
<evidence type="ECO:0000256" key="3">
    <source>
        <dbReference type="ARBA" id="ARBA00012071"/>
    </source>
</evidence>
<name>A0A934V0T5_9PROT</name>
<proteinExistence type="inferred from homology"/>
<keyword evidence="11 13" id="KW-0443">Lipid metabolism</keyword>
<dbReference type="GO" id="GO:0005886">
    <property type="term" value="C:plasma membrane"/>
    <property type="evidence" value="ECO:0007669"/>
    <property type="project" value="TreeGrafter"/>
</dbReference>
<dbReference type="EMBL" id="NRRE01000028">
    <property type="protein sequence ID" value="MBK1698652.1"/>
    <property type="molecule type" value="Genomic_DNA"/>
</dbReference>
<evidence type="ECO:0000313" key="14">
    <source>
        <dbReference type="EMBL" id="MBK1698652.1"/>
    </source>
</evidence>
<keyword evidence="5 13" id="KW-0444">Lipid biosynthesis</keyword>
<dbReference type="RefSeq" id="WP_027289627.1">
    <property type="nucleotide sequence ID" value="NZ_NRRE01000028.1"/>
</dbReference>
<dbReference type="SUPFAM" id="SSF52540">
    <property type="entry name" value="P-loop containing nucleoside triphosphate hydrolases"/>
    <property type="match status" value="1"/>
</dbReference>
<comment type="caution">
    <text evidence="14">The sequence shown here is derived from an EMBL/GenBank/DDBJ whole genome shotgun (WGS) entry which is preliminary data.</text>
</comment>
<protein>
    <recommendedName>
        <fullName evidence="4 13">Tetraacyldisaccharide 4'-kinase</fullName>
        <ecNumber evidence="3 13">2.7.1.130</ecNumber>
    </recommendedName>
    <alternativeName>
        <fullName evidence="12 13">Lipid A 4'-kinase</fullName>
    </alternativeName>
</protein>
<dbReference type="Pfam" id="PF02606">
    <property type="entry name" value="LpxK"/>
    <property type="match status" value="1"/>
</dbReference>
<evidence type="ECO:0000256" key="10">
    <source>
        <dbReference type="ARBA" id="ARBA00022840"/>
    </source>
</evidence>
<comment type="function">
    <text evidence="1 13">Transfers the gamma-phosphate of ATP to the 4'-position of a tetraacyldisaccharide 1-phosphate intermediate (termed DS-1-P) to form tetraacyldisaccharide 1,4'-bis-phosphate (lipid IVA).</text>
</comment>
<dbReference type="Proteomes" id="UP000778970">
    <property type="component" value="Unassembled WGS sequence"/>
</dbReference>
<keyword evidence="7 13" id="KW-0808">Transferase</keyword>
<keyword evidence="8 13" id="KW-0547">Nucleotide-binding</keyword>
<evidence type="ECO:0000256" key="9">
    <source>
        <dbReference type="ARBA" id="ARBA00022777"/>
    </source>
</evidence>
<evidence type="ECO:0000256" key="11">
    <source>
        <dbReference type="ARBA" id="ARBA00023098"/>
    </source>
</evidence>
<evidence type="ECO:0000313" key="15">
    <source>
        <dbReference type="Proteomes" id="UP000778970"/>
    </source>
</evidence>
<reference evidence="14" key="1">
    <citation type="submission" date="2017-08" db="EMBL/GenBank/DDBJ databases">
        <authorList>
            <person name="Imhoff J.F."/>
            <person name="Rahn T."/>
            <person name="Kuenzel S."/>
            <person name="Neulinger S.C."/>
        </authorList>
    </citation>
    <scope>NUCLEOTIDE SEQUENCE</scope>
    <source>
        <strain evidence="14">DSM 9154</strain>
    </source>
</reference>
<dbReference type="HAMAP" id="MF_00409">
    <property type="entry name" value="LpxK"/>
    <property type="match status" value="1"/>
</dbReference>
<sequence>MREPAFWTRDGVTARLLSPLGALYDVLGQRRAAGIEPVDCGVPVICVGNATSGGTGKTPVVIDLARRLQIRGVLVHLLTRGYKGRETGPHAVNPMSDTAAQVGDEPLLLARAAPTWVARDRAAGARAAVAEGAQAILMDDGLQNPTLQRDLNVLVVDGARGFGNGRVIPAGPLRARLDRTLASVHACVITGADRTNVLHQLPAGLPVAHAETEVDPITRNRLAGTRVIAFCGIGRPEKFYDTLRALGSEVVETRSFADHHRYRPSEITGVLEMAKRGGLTPVTTEKDVVRLPAWAQARVEVVPITLNWQGDAAIDQLLGQAVPHTGPA</sequence>
<dbReference type="PANTHER" id="PTHR42724">
    <property type="entry name" value="TETRAACYLDISACCHARIDE 4'-KINASE"/>
    <property type="match status" value="1"/>
</dbReference>
<dbReference type="InterPro" id="IPR003758">
    <property type="entry name" value="LpxK"/>
</dbReference>
<reference evidence="14" key="2">
    <citation type="journal article" date="2020" name="Microorganisms">
        <title>Osmotic Adaptation and Compatible Solute Biosynthesis of Phototrophic Bacteria as Revealed from Genome Analyses.</title>
        <authorList>
            <person name="Imhoff J.F."/>
            <person name="Rahn T."/>
            <person name="Kunzel S."/>
            <person name="Keller A."/>
            <person name="Neulinger S.C."/>
        </authorList>
    </citation>
    <scope>NUCLEOTIDE SEQUENCE</scope>
    <source>
        <strain evidence="14">DSM 9154</strain>
    </source>
</reference>
<keyword evidence="10 13" id="KW-0067">ATP-binding</keyword>
<evidence type="ECO:0000256" key="5">
    <source>
        <dbReference type="ARBA" id="ARBA00022516"/>
    </source>
</evidence>
<dbReference type="PANTHER" id="PTHR42724:SF1">
    <property type="entry name" value="TETRAACYLDISACCHARIDE 4'-KINASE, MITOCHONDRIAL-RELATED"/>
    <property type="match status" value="1"/>
</dbReference>